<evidence type="ECO:0000313" key="2">
    <source>
        <dbReference type="Proteomes" id="UP000785679"/>
    </source>
</evidence>
<keyword evidence="2" id="KW-1185">Reference proteome</keyword>
<dbReference type="AlphaFoldDB" id="A0A8J8SWZ2"/>
<dbReference type="EMBL" id="RRYP01019083">
    <property type="protein sequence ID" value="TNV73368.1"/>
    <property type="molecule type" value="Genomic_DNA"/>
</dbReference>
<name>A0A8J8SWZ2_HALGN</name>
<accession>A0A8J8SWZ2</accession>
<dbReference type="Proteomes" id="UP000785679">
    <property type="component" value="Unassembled WGS sequence"/>
</dbReference>
<protein>
    <submittedName>
        <fullName evidence="1">Uncharacterized protein</fullName>
    </submittedName>
</protein>
<sequence>MTVSLSIYRSPILTLSQSSEIFPRLRYIWQFSRCREALRVSLMTQMVSLGSNESSWRWPQKIMGKVKVNGLGGMSGKVQSWKMELDSTIVAN</sequence>
<proteinExistence type="predicted"/>
<gene>
    <name evidence="1" type="ORF">FGO68_gene820</name>
</gene>
<evidence type="ECO:0000313" key="1">
    <source>
        <dbReference type="EMBL" id="TNV73368.1"/>
    </source>
</evidence>
<organism evidence="1 2">
    <name type="scientific">Halteria grandinella</name>
    <dbReference type="NCBI Taxonomy" id="5974"/>
    <lineage>
        <taxon>Eukaryota</taxon>
        <taxon>Sar</taxon>
        <taxon>Alveolata</taxon>
        <taxon>Ciliophora</taxon>
        <taxon>Intramacronucleata</taxon>
        <taxon>Spirotrichea</taxon>
        <taxon>Stichotrichia</taxon>
        <taxon>Sporadotrichida</taxon>
        <taxon>Halteriidae</taxon>
        <taxon>Halteria</taxon>
    </lineage>
</organism>
<reference evidence="1" key="1">
    <citation type="submission" date="2019-06" db="EMBL/GenBank/DDBJ databases">
        <authorList>
            <person name="Zheng W."/>
        </authorList>
    </citation>
    <scope>NUCLEOTIDE SEQUENCE</scope>
    <source>
        <strain evidence="1">QDHG01</strain>
    </source>
</reference>
<comment type="caution">
    <text evidence="1">The sequence shown here is derived from an EMBL/GenBank/DDBJ whole genome shotgun (WGS) entry which is preliminary data.</text>
</comment>